<keyword evidence="2" id="KW-1185">Reference proteome</keyword>
<dbReference type="Proteomes" id="UP000032427">
    <property type="component" value="Chromosome 2"/>
</dbReference>
<evidence type="ECO:0000313" key="2">
    <source>
        <dbReference type="Proteomes" id="UP000032427"/>
    </source>
</evidence>
<dbReference type="EMBL" id="LN554847">
    <property type="protein sequence ID" value="CED57233.1"/>
    <property type="molecule type" value="Genomic_DNA"/>
</dbReference>
<dbReference type="Pfam" id="PF11782">
    <property type="entry name" value="DUF3319"/>
    <property type="match status" value="1"/>
</dbReference>
<dbReference type="HOGENOM" id="CLU_165481_0_0_6"/>
<dbReference type="KEGG" id="awd:AWOD_II_0593"/>
<dbReference type="OrthoDB" id="5872855at2"/>
<accession>A0A090K0J8</accession>
<name>A0A090K0J8_9GAMM</name>
<proteinExistence type="predicted"/>
<sequence length="116" mass="13415">MQKSLYKGFFIENKTGVPDDWKVLIKNKVLHGHLSAIKKSIDWWSETGTIIKPKVFGDMGETEVNDKKSKIQIDNHLGFLIKNDTGEPKEWYCMYDGKLLKGFLPSIKSFLDKHEK</sequence>
<dbReference type="AlphaFoldDB" id="A0A090K0J8"/>
<dbReference type="PATRIC" id="fig|80852.17.peg.3367"/>
<dbReference type="GeneID" id="28542845"/>
<gene>
    <name evidence="1" type="ORF">AWOD_II_0593</name>
</gene>
<dbReference type="InterPro" id="IPR021753">
    <property type="entry name" value="DUF3319"/>
</dbReference>
<organism evidence="1 2">
    <name type="scientific">Aliivibrio wodanis</name>
    <dbReference type="NCBI Taxonomy" id="80852"/>
    <lineage>
        <taxon>Bacteria</taxon>
        <taxon>Pseudomonadati</taxon>
        <taxon>Pseudomonadota</taxon>
        <taxon>Gammaproteobacteria</taxon>
        <taxon>Vibrionales</taxon>
        <taxon>Vibrionaceae</taxon>
        <taxon>Aliivibrio</taxon>
    </lineage>
</organism>
<evidence type="ECO:0000313" key="1">
    <source>
        <dbReference type="EMBL" id="CED57233.1"/>
    </source>
</evidence>
<protein>
    <recommendedName>
        <fullName evidence="3">DUF3319 domain-containing protein</fullName>
    </recommendedName>
</protein>
<evidence type="ECO:0008006" key="3">
    <source>
        <dbReference type="Google" id="ProtNLM"/>
    </source>
</evidence>
<reference evidence="2" key="1">
    <citation type="submission" date="2014-09" db="EMBL/GenBank/DDBJ databases">
        <authorList>
            <person name="Hjerde E."/>
        </authorList>
    </citation>
    <scope>NUCLEOTIDE SEQUENCE [LARGE SCALE GENOMIC DNA]</scope>
    <source>
        <strain evidence="2">06/09/139</strain>
    </source>
</reference>
<dbReference type="STRING" id="80852.AWOD_II_0593"/>